<feature type="binding site" evidence="18">
    <location>
        <position position="442"/>
    </location>
    <ligand>
        <name>acetyl-CoA</name>
        <dbReference type="ChEBI" id="CHEBI:57288"/>
    </ligand>
</feature>
<keyword evidence="6 18" id="KW-0548">Nucleotidyltransferase</keyword>
<feature type="binding site" evidence="18">
    <location>
        <position position="141"/>
    </location>
    <ligand>
        <name>UDP-N-acetyl-alpha-D-glucosamine</name>
        <dbReference type="ChEBI" id="CHEBI:57705"/>
    </ligand>
</feature>
<keyword evidence="10 18" id="KW-0133">Cell shape</keyword>
<accession>A0A9D1ZBB0</accession>
<dbReference type="EC" id="2.3.1.157" evidence="18"/>
<dbReference type="CDD" id="cd02540">
    <property type="entry name" value="GT2_GlmU_N_bac"/>
    <property type="match status" value="1"/>
</dbReference>
<dbReference type="InterPro" id="IPR025877">
    <property type="entry name" value="MobA-like_NTP_Trfase"/>
</dbReference>
<dbReference type="Proteomes" id="UP000824133">
    <property type="component" value="Unassembled WGS sequence"/>
</dbReference>
<keyword evidence="14 18" id="KW-0961">Cell wall biogenesis/degradation</keyword>
<feature type="binding site" evidence="18">
    <location>
        <position position="407"/>
    </location>
    <ligand>
        <name>acetyl-CoA</name>
        <dbReference type="ChEBI" id="CHEBI:57288"/>
    </ligand>
</feature>
<evidence type="ECO:0000256" key="10">
    <source>
        <dbReference type="ARBA" id="ARBA00022960"/>
    </source>
</evidence>
<comment type="subcellular location">
    <subcellularLocation>
        <location evidence="1 18">Cytoplasm</location>
    </subcellularLocation>
</comment>
<dbReference type="Pfam" id="PF00132">
    <property type="entry name" value="Hexapep"/>
    <property type="match status" value="1"/>
</dbReference>
<dbReference type="InterPro" id="IPR005882">
    <property type="entry name" value="Bifunctional_GlmU"/>
</dbReference>
<protein>
    <recommendedName>
        <fullName evidence="18">Bifunctional protein GlmU</fullName>
    </recommendedName>
    <domain>
        <recommendedName>
            <fullName evidence="18">UDP-N-acetylglucosamine pyrophosphorylase</fullName>
            <ecNumber evidence="18">2.7.7.23</ecNumber>
        </recommendedName>
        <alternativeName>
            <fullName evidence="18">N-acetylglucosamine-1-phosphate uridyltransferase</fullName>
        </alternativeName>
    </domain>
    <domain>
        <recommendedName>
            <fullName evidence="18">Glucosamine-1-phosphate N-acetyltransferase</fullName>
            <ecNumber evidence="18">2.3.1.157</ecNumber>
        </recommendedName>
    </domain>
</protein>
<evidence type="ECO:0000256" key="6">
    <source>
        <dbReference type="ARBA" id="ARBA00022695"/>
    </source>
</evidence>
<dbReference type="GO" id="GO:0005737">
    <property type="term" value="C:cytoplasm"/>
    <property type="evidence" value="ECO:0007669"/>
    <property type="project" value="UniProtKB-SubCell"/>
</dbReference>
<dbReference type="GO" id="GO:0000902">
    <property type="term" value="P:cell morphogenesis"/>
    <property type="evidence" value="ECO:0007669"/>
    <property type="project" value="UniProtKB-UniRule"/>
</dbReference>
<evidence type="ECO:0000256" key="16">
    <source>
        <dbReference type="ARBA" id="ARBA00048493"/>
    </source>
</evidence>
<dbReference type="InterPro" id="IPR001451">
    <property type="entry name" value="Hexapep"/>
</dbReference>
<dbReference type="HAMAP" id="MF_01631">
    <property type="entry name" value="GlmU"/>
    <property type="match status" value="1"/>
</dbReference>
<keyword evidence="7 18" id="KW-0479">Metal-binding</keyword>
<dbReference type="SUPFAM" id="SSF53448">
    <property type="entry name" value="Nucleotide-diphospho-sugar transferases"/>
    <property type="match status" value="1"/>
</dbReference>
<reference evidence="20" key="1">
    <citation type="journal article" date="2021" name="PeerJ">
        <title>Extensive microbial diversity within the chicken gut microbiome revealed by metagenomics and culture.</title>
        <authorList>
            <person name="Gilroy R."/>
            <person name="Ravi A."/>
            <person name="Getino M."/>
            <person name="Pursley I."/>
            <person name="Horton D.L."/>
            <person name="Alikhan N.F."/>
            <person name="Baker D."/>
            <person name="Gharbi K."/>
            <person name="Hall N."/>
            <person name="Watson M."/>
            <person name="Adriaenssens E.M."/>
            <person name="Foster-Nyarko E."/>
            <person name="Jarju S."/>
            <person name="Secka A."/>
            <person name="Antonio M."/>
            <person name="Oren A."/>
            <person name="Chaudhuri R.R."/>
            <person name="La Ragione R."/>
            <person name="Hildebrand F."/>
            <person name="Pallen M.J."/>
        </authorList>
    </citation>
    <scope>NUCLEOTIDE SEQUENCE</scope>
    <source>
        <strain evidence="20">ChiHjej10B9-743</strain>
    </source>
</reference>
<evidence type="ECO:0000256" key="15">
    <source>
        <dbReference type="ARBA" id="ARBA00048247"/>
    </source>
</evidence>
<organism evidence="20 21">
    <name type="scientific">Candidatus Olsenella excrementavium</name>
    <dbReference type="NCBI Taxonomy" id="2838709"/>
    <lineage>
        <taxon>Bacteria</taxon>
        <taxon>Bacillati</taxon>
        <taxon>Actinomycetota</taxon>
        <taxon>Coriobacteriia</taxon>
        <taxon>Coriobacteriales</taxon>
        <taxon>Atopobiaceae</taxon>
        <taxon>Olsenella</taxon>
    </lineage>
</organism>
<feature type="active site" description="Proton acceptor" evidence="18">
    <location>
        <position position="365"/>
    </location>
</feature>
<evidence type="ECO:0000256" key="8">
    <source>
        <dbReference type="ARBA" id="ARBA00022737"/>
    </source>
</evidence>
<feature type="binding site" evidence="18">
    <location>
        <position position="172"/>
    </location>
    <ligand>
        <name>UDP-N-acetyl-alpha-D-glucosamine</name>
        <dbReference type="ChEBI" id="CHEBI:57705"/>
    </ligand>
</feature>
<dbReference type="GO" id="GO:0019134">
    <property type="term" value="F:glucosamine-1-phosphate N-acetyltransferase activity"/>
    <property type="evidence" value="ECO:0007669"/>
    <property type="project" value="UniProtKB-UniRule"/>
</dbReference>
<comment type="subunit">
    <text evidence="18">Homotrimer.</text>
</comment>
<dbReference type="Gene3D" id="2.160.10.10">
    <property type="entry name" value="Hexapeptide repeat proteins"/>
    <property type="match status" value="1"/>
</dbReference>
<comment type="similarity">
    <text evidence="2 18">In the C-terminal section; belongs to the transferase hexapeptide repeat family.</text>
</comment>
<dbReference type="InterPro" id="IPR050065">
    <property type="entry name" value="GlmU-like"/>
</dbReference>
<feature type="binding site" evidence="18">
    <location>
        <position position="379"/>
    </location>
    <ligand>
        <name>UDP-N-acetyl-alpha-D-glucosamine</name>
        <dbReference type="ChEBI" id="CHEBI:57705"/>
    </ligand>
</feature>
<feature type="binding site" evidence="18">
    <location>
        <position position="230"/>
    </location>
    <ligand>
        <name>UDP-N-acetyl-alpha-D-glucosamine</name>
        <dbReference type="ChEBI" id="CHEBI:57705"/>
    </ligand>
</feature>
<dbReference type="GO" id="GO:0009252">
    <property type="term" value="P:peptidoglycan biosynthetic process"/>
    <property type="evidence" value="ECO:0007669"/>
    <property type="project" value="UniProtKB-UniRule"/>
</dbReference>
<evidence type="ECO:0000259" key="19">
    <source>
        <dbReference type="Pfam" id="PF12804"/>
    </source>
</evidence>
<keyword evidence="5 18" id="KW-0808">Transferase</keyword>
<dbReference type="GO" id="GO:0003977">
    <property type="term" value="F:UDP-N-acetylglucosamine diphosphorylase activity"/>
    <property type="evidence" value="ECO:0007669"/>
    <property type="project" value="UniProtKB-UniRule"/>
</dbReference>
<feature type="binding site" evidence="18">
    <location>
        <begin position="79"/>
        <end position="80"/>
    </location>
    <ligand>
        <name>UDP-N-acetyl-alpha-D-glucosamine</name>
        <dbReference type="ChEBI" id="CHEBI:57705"/>
    </ligand>
</feature>
<reference evidence="20" key="2">
    <citation type="submission" date="2021-04" db="EMBL/GenBank/DDBJ databases">
        <authorList>
            <person name="Gilroy R."/>
        </authorList>
    </citation>
    <scope>NUCLEOTIDE SEQUENCE</scope>
    <source>
        <strain evidence="20">ChiHjej10B9-743</strain>
    </source>
</reference>
<feature type="binding site" evidence="18">
    <location>
        <position position="368"/>
    </location>
    <ligand>
        <name>UDP-N-acetyl-alpha-D-glucosamine</name>
        <dbReference type="ChEBI" id="CHEBI:57705"/>
    </ligand>
</feature>
<comment type="catalytic activity">
    <reaction evidence="15 18">
        <text>alpha-D-glucosamine 1-phosphate + acetyl-CoA = N-acetyl-alpha-D-glucosamine 1-phosphate + CoA + H(+)</text>
        <dbReference type="Rhea" id="RHEA:13725"/>
        <dbReference type="ChEBI" id="CHEBI:15378"/>
        <dbReference type="ChEBI" id="CHEBI:57287"/>
        <dbReference type="ChEBI" id="CHEBI:57288"/>
        <dbReference type="ChEBI" id="CHEBI:57776"/>
        <dbReference type="ChEBI" id="CHEBI:58516"/>
        <dbReference type="EC" id="2.3.1.157"/>
    </reaction>
</comment>
<feature type="binding site" evidence="18">
    <location>
        <position position="22"/>
    </location>
    <ligand>
        <name>UDP-N-acetyl-alpha-D-glucosamine</name>
        <dbReference type="ChEBI" id="CHEBI:57705"/>
    </ligand>
</feature>
<evidence type="ECO:0000256" key="4">
    <source>
        <dbReference type="ARBA" id="ARBA00022490"/>
    </source>
</evidence>
<dbReference type="GO" id="GO:0008360">
    <property type="term" value="P:regulation of cell shape"/>
    <property type="evidence" value="ECO:0007669"/>
    <property type="project" value="UniProtKB-KW"/>
</dbReference>
<comment type="similarity">
    <text evidence="3 18">In the N-terminal section; belongs to the N-acetylglucosamine-1-phosphate uridyltransferase family.</text>
</comment>
<dbReference type="PANTHER" id="PTHR43584:SF3">
    <property type="entry name" value="BIFUNCTIONAL PROTEIN GLMU"/>
    <property type="match status" value="1"/>
</dbReference>
<gene>
    <name evidence="18 20" type="primary">glmU</name>
    <name evidence="20" type="ORF">IAA42_05480</name>
</gene>
<dbReference type="Pfam" id="PF12804">
    <property type="entry name" value="NTP_transf_3"/>
    <property type="match status" value="1"/>
</dbReference>
<dbReference type="GO" id="GO:0009245">
    <property type="term" value="P:lipid A biosynthetic process"/>
    <property type="evidence" value="ECO:0007669"/>
    <property type="project" value="UniProtKB-UniRule"/>
</dbReference>
<dbReference type="InterPro" id="IPR029044">
    <property type="entry name" value="Nucleotide-diphossugar_trans"/>
</dbReference>
<feature type="binding site" evidence="18">
    <location>
        <position position="335"/>
    </location>
    <ligand>
        <name>UDP-N-acetyl-alpha-D-glucosamine</name>
        <dbReference type="ChEBI" id="CHEBI:57705"/>
    </ligand>
</feature>
<evidence type="ECO:0000313" key="20">
    <source>
        <dbReference type="EMBL" id="HIY79867.1"/>
    </source>
</evidence>
<feature type="region of interest" description="Pyrophosphorylase" evidence="18">
    <location>
        <begin position="1"/>
        <end position="232"/>
    </location>
</feature>
<keyword evidence="9 18" id="KW-0460">Magnesium</keyword>
<evidence type="ECO:0000256" key="17">
    <source>
        <dbReference type="ARBA" id="ARBA00049628"/>
    </source>
</evidence>
<evidence type="ECO:0000256" key="11">
    <source>
        <dbReference type="ARBA" id="ARBA00022984"/>
    </source>
</evidence>
<proteinExistence type="inferred from homology"/>
<keyword evidence="13 18" id="KW-0012">Acyltransferase</keyword>
<dbReference type="GO" id="GO:0006048">
    <property type="term" value="P:UDP-N-acetylglucosamine biosynthetic process"/>
    <property type="evidence" value="ECO:0007669"/>
    <property type="project" value="InterPro"/>
</dbReference>
<dbReference type="GO" id="GO:0000287">
    <property type="term" value="F:magnesium ion binding"/>
    <property type="evidence" value="ECO:0007669"/>
    <property type="project" value="UniProtKB-UniRule"/>
</dbReference>
<comment type="function">
    <text evidence="17 18">Catalyzes the last two sequential reactions in the de novo biosynthetic pathway for UDP-N-acetylglucosamine (UDP-GlcNAc). The C-terminal domain catalyzes the transfer of acetyl group from acetyl coenzyme A to glucosamine-1-phosphate (GlcN-1-P) to produce N-acetylglucosamine-1-phosphate (GlcNAc-1-P), which is converted into UDP-GlcNAc by the transfer of uridine 5-monophosphate (from uridine 5-triphosphate), a reaction catalyzed by the N-terminal domain.</text>
</comment>
<comment type="catalytic activity">
    <reaction evidence="16 18">
        <text>N-acetyl-alpha-D-glucosamine 1-phosphate + UTP + H(+) = UDP-N-acetyl-alpha-D-glucosamine + diphosphate</text>
        <dbReference type="Rhea" id="RHEA:13509"/>
        <dbReference type="ChEBI" id="CHEBI:15378"/>
        <dbReference type="ChEBI" id="CHEBI:33019"/>
        <dbReference type="ChEBI" id="CHEBI:46398"/>
        <dbReference type="ChEBI" id="CHEBI:57705"/>
        <dbReference type="ChEBI" id="CHEBI:57776"/>
        <dbReference type="EC" id="2.7.7.23"/>
    </reaction>
</comment>
<feature type="binding site" evidence="18">
    <location>
        <position position="74"/>
    </location>
    <ligand>
        <name>UDP-N-acetyl-alpha-D-glucosamine</name>
        <dbReference type="ChEBI" id="CHEBI:57705"/>
    </ligand>
</feature>
<evidence type="ECO:0000256" key="3">
    <source>
        <dbReference type="ARBA" id="ARBA00007947"/>
    </source>
</evidence>
<evidence type="ECO:0000256" key="1">
    <source>
        <dbReference type="ARBA" id="ARBA00004496"/>
    </source>
</evidence>
<feature type="domain" description="MobA-like NTP transferase" evidence="19">
    <location>
        <begin position="5"/>
        <end position="131"/>
    </location>
</feature>
<feature type="binding site" evidence="18">
    <location>
        <begin position="388"/>
        <end position="389"/>
    </location>
    <ligand>
        <name>acetyl-CoA</name>
        <dbReference type="ChEBI" id="CHEBI:57288"/>
    </ligand>
</feature>
<keyword evidence="12 18" id="KW-0511">Multifunctional enzyme</keyword>
<evidence type="ECO:0000256" key="14">
    <source>
        <dbReference type="ARBA" id="ARBA00023316"/>
    </source>
</evidence>
<comment type="cofactor">
    <cofactor evidence="18">
        <name>Mg(2+)</name>
        <dbReference type="ChEBI" id="CHEBI:18420"/>
    </cofactor>
    <text evidence="18">Binds 1 Mg(2+) ion per subunit.</text>
</comment>
<feature type="region of interest" description="Linker" evidence="18">
    <location>
        <begin position="233"/>
        <end position="253"/>
    </location>
</feature>
<keyword evidence="11 18" id="KW-0573">Peptidoglycan synthesis</keyword>
<feature type="binding site" evidence="18">
    <location>
        <position position="104"/>
    </location>
    <ligand>
        <name>Mg(2+)</name>
        <dbReference type="ChEBI" id="CHEBI:18420"/>
    </ligand>
</feature>
<feature type="binding site" evidence="18">
    <location>
        <position position="425"/>
    </location>
    <ligand>
        <name>acetyl-CoA</name>
        <dbReference type="ChEBI" id="CHEBI:57288"/>
    </ligand>
</feature>
<name>A0A9D1ZBB0_9ACTN</name>
<dbReference type="GO" id="GO:0016020">
    <property type="term" value="C:membrane"/>
    <property type="evidence" value="ECO:0007669"/>
    <property type="project" value="GOC"/>
</dbReference>
<feature type="region of interest" description="N-acetyltransferase" evidence="18">
    <location>
        <begin position="254"/>
        <end position="463"/>
    </location>
</feature>
<keyword evidence="8 18" id="KW-0677">Repeat</keyword>
<evidence type="ECO:0000313" key="21">
    <source>
        <dbReference type="Proteomes" id="UP000824133"/>
    </source>
</evidence>
<dbReference type="PANTHER" id="PTHR43584">
    <property type="entry name" value="NUCLEOTIDYL TRANSFERASE"/>
    <property type="match status" value="1"/>
</dbReference>
<dbReference type="CDD" id="cd03353">
    <property type="entry name" value="LbH_GlmU_C"/>
    <property type="match status" value="1"/>
</dbReference>
<dbReference type="InterPro" id="IPR038009">
    <property type="entry name" value="GlmU_C_LbH"/>
</dbReference>
<dbReference type="NCBIfam" id="TIGR01173">
    <property type="entry name" value="glmU"/>
    <property type="match status" value="1"/>
</dbReference>
<comment type="caution">
    <text evidence="20">The sequence shown here is derived from an EMBL/GenBank/DDBJ whole genome shotgun (WGS) entry which is preliminary data.</text>
</comment>
<dbReference type="EC" id="2.7.7.23" evidence="18"/>
<keyword evidence="4 18" id="KW-0963">Cytoplasm</keyword>
<dbReference type="GO" id="GO:0071555">
    <property type="term" value="P:cell wall organization"/>
    <property type="evidence" value="ECO:0007669"/>
    <property type="project" value="UniProtKB-KW"/>
</dbReference>
<feature type="binding site" evidence="18">
    <location>
        <begin position="8"/>
        <end position="11"/>
    </location>
    <ligand>
        <name>UDP-N-acetyl-alpha-D-glucosamine</name>
        <dbReference type="ChEBI" id="CHEBI:57705"/>
    </ligand>
</feature>
<dbReference type="InterPro" id="IPR011004">
    <property type="entry name" value="Trimer_LpxA-like_sf"/>
</dbReference>
<sequence>MPMTAIVLAAGEGTRMKSRHPKVMHKLLDRPLVSWVTRAAREAGAERIVVVVGHGADEVRAHLANEKDVECVEQTERLGTGHAVRVALEGAGINGGPVVILNGDLPLIEPETVRAFADSVASGTHAAAILTMTPPDPFGYGRVELAEDGTVTRIIEQKDCTDEQAATLTECNAGCYAFDGALLAAHVGEIGNDNAQHEYYLPDMVEILRGHGHATTIVHCDDYREGLGANNRSQLAELTRLAQERINERLMDEGVTMLDPRTVWVGPDVTVGRDTVLLPMTMLWGETSVGEECEIGPNTRLTNCTVADHVSLEETVGTDVTIERDVTCGPRAYLRGGAHVLEGAHVGTHVEIKNSVIGKGSKVPHLSYIGDCTMGAGVNIGGGSITCNYDGVHKNRTTIGDNVFVGSDTMMVAPVTIGDGALVGASSCVTKDVPADALYLERAEQRIVEGYAAKRLERLKREA</sequence>
<evidence type="ECO:0000256" key="9">
    <source>
        <dbReference type="ARBA" id="ARBA00022842"/>
    </source>
</evidence>
<evidence type="ECO:0000256" key="5">
    <source>
        <dbReference type="ARBA" id="ARBA00022679"/>
    </source>
</evidence>
<dbReference type="EMBL" id="DXCP01000039">
    <property type="protein sequence ID" value="HIY79867.1"/>
    <property type="molecule type" value="Genomic_DNA"/>
</dbReference>
<dbReference type="AlphaFoldDB" id="A0A9D1ZBB0"/>
<comment type="caution">
    <text evidence="18">Lacks conserved residue(s) required for the propagation of feature annotation.</text>
</comment>
<evidence type="ECO:0000256" key="7">
    <source>
        <dbReference type="ARBA" id="ARBA00022723"/>
    </source>
</evidence>
<evidence type="ECO:0000256" key="18">
    <source>
        <dbReference type="HAMAP-Rule" id="MF_01631"/>
    </source>
</evidence>
<dbReference type="SUPFAM" id="SSF51161">
    <property type="entry name" value="Trimeric LpxA-like enzymes"/>
    <property type="match status" value="1"/>
</dbReference>
<comment type="pathway">
    <text evidence="18">Nucleotide-sugar biosynthesis; UDP-N-acetyl-alpha-D-glucosamine biosynthesis; N-acetyl-alpha-D-glucosamine 1-phosphate from alpha-D-glucosamine 6-phosphate (route II): step 2/2.</text>
</comment>
<evidence type="ECO:0000256" key="2">
    <source>
        <dbReference type="ARBA" id="ARBA00007707"/>
    </source>
</evidence>
<feature type="binding site" evidence="18">
    <location>
        <position position="230"/>
    </location>
    <ligand>
        <name>Mg(2+)</name>
        <dbReference type="ChEBI" id="CHEBI:18420"/>
    </ligand>
</feature>
<dbReference type="Gene3D" id="3.90.550.10">
    <property type="entry name" value="Spore Coat Polysaccharide Biosynthesis Protein SpsA, Chain A"/>
    <property type="match status" value="1"/>
</dbReference>
<evidence type="ECO:0000256" key="13">
    <source>
        <dbReference type="ARBA" id="ARBA00023315"/>
    </source>
</evidence>
<feature type="binding site" evidence="18">
    <location>
        <position position="353"/>
    </location>
    <ligand>
        <name>UDP-N-acetyl-alpha-D-glucosamine</name>
        <dbReference type="ChEBI" id="CHEBI:57705"/>
    </ligand>
</feature>
<comment type="pathway">
    <text evidence="18">Nucleotide-sugar biosynthesis; UDP-N-acetyl-alpha-D-glucosamine biosynthesis; UDP-N-acetyl-alpha-D-glucosamine from N-acetyl-alpha-D-glucosamine 1-phosphate: step 1/1.</text>
</comment>
<comment type="pathway">
    <text evidence="18">Bacterial outer membrane biogenesis; LPS lipid A biosynthesis.</text>
</comment>
<evidence type="ECO:0000256" key="12">
    <source>
        <dbReference type="ARBA" id="ARBA00023268"/>
    </source>
</evidence>
<feature type="binding site" evidence="18">
    <location>
        <position position="156"/>
    </location>
    <ligand>
        <name>UDP-N-acetyl-alpha-D-glucosamine</name>
        <dbReference type="ChEBI" id="CHEBI:57705"/>
    </ligand>
</feature>